<dbReference type="PROSITE" id="PS50835">
    <property type="entry name" value="IG_LIKE"/>
    <property type="match status" value="1"/>
</dbReference>
<dbReference type="Gene3D" id="2.60.40.10">
    <property type="entry name" value="Immunoglobulins"/>
    <property type="match status" value="1"/>
</dbReference>
<name>A0A8C7BQ64_NEOVI</name>
<reference evidence="4" key="1">
    <citation type="submission" date="2025-08" db="UniProtKB">
        <authorList>
            <consortium name="Ensembl"/>
        </authorList>
    </citation>
    <scope>IDENTIFICATION</scope>
</reference>
<keyword evidence="5" id="KW-1185">Reference proteome</keyword>
<dbReference type="GO" id="GO:0007166">
    <property type="term" value="P:cell surface receptor signaling pathway"/>
    <property type="evidence" value="ECO:0007669"/>
    <property type="project" value="TreeGrafter"/>
</dbReference>
<organism evidence="4 5">
    <name type="scientific">Neovison vison</name>
    <name type="common">American mink</name>
    <name type="synonym">Mustela vison</name>
    <dbReference type="NCBI Taxonomy" id="452646"/>
    <lineage>
        <taxon>Eukaryota</taxon>
        <taxon>Metazoa</taxon>
        <taxon>Chordata</taxon>
        <taxon>Craniata</taxon>
        <taxon>Vertebrata</taxon>
        <taxon>Euteleostomi</taxon>
        <taxon>Mammalia</taxon>
        <taxon>Eutheria</taxon>
        <taxon>Laurasiatheria</taxon>
        <taxon>Carnivora</taxon>
        <taxon>Caniformia</taxon>
        <taxon>Musteloidea</taxon>
        <taxon>Mustelidae</taxon>
        <taxon>Mustelinae</taxon>
        <taxon>Neogale</taxon>
    </lineage>
</organism>
<sequence length="129" mass="14191">MDPRLLCWVTLCLLGQGHAGPGVSQFPRHRVTKRGQNVTLMCDPISGHIGLEFLIYFQNADAVDKSGMTNDRFSAKRSEGTYSTLQIQRAEQGDSAVYLCASSPTTVGHRPLLALHKPRGFPPPRSQDL</sequence>
<feature type="signal peptide" evidence="2">
    <location>
        <begin position="1"/>
        <end position="19"/>
    </location>
</feature>
<feature type="chain" id="PRO_5034632601" description="Ig-like domain-containing protein" evidence="2">
    <location>
        <begin position="20"/>
        <end position="129"/>
    </location>
</feature>
<evidence type="ECO:0000256" key="2">
    <source>
        <dbReference type="SAM" id="SignalP"/>
    </source>
</evidence>
<evidence type="ECO:0000313" key="4">
    <source>
        <dbReference type="Ensembl" id="ENSNVIP00000025760.1"/>
    </source>
</evidence>
<evidence type="ECO:0000313" key="5">
    <source>
        <dbReference type="Proteomes" id="UP000694425"/>
    </source>
</evidence>
<keyword evidence="2" id="KW-0732">Signal</keyword>
<dbReference type="PANTHER" id="PTHR23268:SF20">
    <property type="entry name" value="T CELL RECEPTOR BETA VARIABLE 7-4-RELATED"/>
    <property type="match status" value="1"/>
</dbReference>
<evidence type="ECO:0000256" key="1">
    <source>
        <dbReference type="ARBA" id="ARBA00022859"/>
    </source>
</evidence>
<dbReference type="PANTHER" id="PTHR23268">
    <property type="entry name" value="T-CELL RECEPTOR BETA CHAIN"/>
    <property type="match status" value="1"/>
</dbReference>
<evidence type="ECO:0000259" key="3">
    <source>
        <dbReference type="PROSITE" id="PS50835"/>
    </source>
</evidence>
<dbReference type="GO" id="GO:0005886">
    <property type="term" value="C:plasma membrane"/>
    <property type="evidence" value="ECO:0007669"/>
    <property type="project" value="TreeGrafter"/>
</dbReference>
<proteinExistence type="predicted"/>
<dbReference type="AlphaFoldDB" id="A0A8C7BQ64"/>
<dbReference type="Proteomes" id="UP000694425">
    <property type="component" value="Unplaced"/>
</dbReference>
<dbReference type="InterPro" id="IPR036179">
    <property type="entry name" value="Ig-like_dom_sf"/>
</dbReference>
<protein>
    <recommendedName>
        <fullName evidence="3">Ig-like domain-containing protein</fullName>
    </recommendedName>
</protein>
<feature type="domain" description="Ig-like" evidence="3">
    <location>
        <begin position="21"/>
        <end position="100"/>
    </location>
</feature>
<dbReference type="SUPFAM" id="SSF48726">
    <property type="entry name" value="Immunoglobulin"/>
    <property type="match status" value="1"/>
</dbReference>
<dbReference type="GeneTree" id="ENSGT00940000154460"/>
<dbReference type="GO" id="GO:0002376">
    <property type="term" value="P:immune system process"/>
    <property type="evidence" value="ECO:0007669"/>
    <property type="project" value="UniProtKB-KW"/>
</dbReference>
<dbReference type="Ensembl" id="ENSNVIT00000029864.1">
    <property type="protein sequence ID" value="ENSNVIP00000025760.1"/>
    <property type="gene ID" value="ENSNVIG00000019931.1"/>
</dbReference>
<dbReference type="InterPro" id="IPR013783">
    <property type="entry name" value="Ig-like_fold"/>
</dbReference>
<dbReference type="InterPro" id="IPR050413">
    <property type="entry name" value="TCR_beta_variable"/>
</dbReference>
<reference evidence="4" key="2">
    <citation type="submission" date="2025-09" db="UniProtKB">
        <authorList>
            <consortium name="Ensembl"/>
        </authorList>
    </citation>
    <scope>IDENTIFICATION</scope>
</reference>
<keyword evidence="1" id="KW-0391">Immunity</keyword>
<dbReference type="InterPro" id="IPR007110">
    <property type="entry name" value="Ig-like_dom"/>
</dbReference>
<accession>A0A8C7BQ64</accession>